<reference evidence="1" key="1">
    <citation type="journal article" date="2019" name="bioRxiv">
        <title>The Genome of the Zebra Mussel, Dreissena polymorpha: A Resource for Invasive Species Research.</title>
        <authorList>
            <person name="McCartney M.A."/>
            <person name="Auch B."/>
            <person name="Kono T."/>
            <person name="Mallez S."/>
            <person name="Zhang Y."/>
            <person name="Obille A."/>
            <person name="Becker A."/>
            <person name="Abrahante J.E."/>
            <person name="Garbe J."/>
            <person name="Badalamenti J.P."/>
            <person name="Herman A."/>
            <person name="Mangelson H."/>
            <person name="Liachko I."/>
            <person name="Sullivan S."/>
            <person name="Sone E.D."/>
            <person name="Koren S."/>
            <person name="Silverstein K.A.T."/>
            <person name="Beckman K.B."/>
            <person name="Gohl D.M."/>
        </authorList>
    </citation>
    <scope>NUCLEOTIDE SEQUENCE</scope>
    <source>
        <strain evidence="1">Duluth1</strain>
        <tissue evidence="1">Whole animal</tissue>
    </source>
</reference>
<reference evidence="1" key="2">
    <citation type="submission" date="2020-11" db="EMBL/GenBank/DDBJ databases">
        <authorList>
            <person name="McCartney M.A."/>
            <person name="Auch B."/>
            <person name="Kono T."/>
            <person name="Mallez S."/>
            <person name="Becker A."/>
            <person name="Gohl D.M."/>
            <person name="Silverstein K.A.T."/>
            <person name="Koren S."/>
            <person name="Bechman K.B."/>
            <person name="Herman A."/>
            <person name="Abrahante J.E."/>
            <person name="Garbe J."/>
        </authorList>
    </citation>
    <scope>NUCLEOTIDE SEQUENCE</scope>
    <source>
        <strain evidence="1">Duluth1</strain>
        <tissue evidence="1">Whole animal</tissue>
    </source>
</reference>
<accession>A0A9D4IRG0</accession>
<name>A0A9D4IRG0_DREPO</name>
<dbReference type="Proteomes" id="UP000828390">
    <property type="component" value="Unassembled WGS sequence"/>
</dbReference>
<evidence type="ECO:0000313" key="2">
    <source>
        <dbReference type="Proteomes" id="UP000828390"/>
    </source>
</evidence>
<dbReference type="AlphaFoldDB" id="A0A9D4IRG0"/>
<evidence type="ECO:0000313" key="1">
    <source>
        <dbReference type="EMBL" id="KAH3785466.1"/>
    </source>
</evidence>
<proteinExistence type="predicted"/>
<comment type="caution">
    <text evidence="1">The sequence shown here is derived from an EMBL/GenBank/DDBJ whole genome shotgun (WGS) entry which is preliminary data.</text>
</comment>
<organism evidence="1 2">
    <name type="scientific">Dreissena polymorpha</name>
    <name type="common">Zebra mussel</name>
    <name type="synonym">Mytilus polymorpha</name>
    <dbReference type="NCBI Taxonomy" id="45954"/>
    <lineage>
        <taxon>Eukaryota</taxon>
        <taxon>Metazoa</taxon>
        <taxon>Spiralia</taxon>
        <taxon>Lophotrochozoa</taxon>
        <taxon>Mollusca</taxon>
        <taxon>Bivalvia</taxon>
        <taxon>Autobranchia</taxon>
        <taxon>Heteroconchia</taxon>
        <taxon>Euheterodonta</taxon>
        <taxon>Imparidentia</taxon>
        <taxon>Neoheterodontei</taxon>
        <taxon>Myida</taxon>
        <taxon>Dreissenoidea</taxon>
        <taxon>Dreissenidae</taxon>
        <taxon>Dreissena</taxon>
    </lineage>
</organism>
<protein>
    <submittedName>
        <fullName evidence="1">Uncharacterized protein</fullName>
    </submittedName>
</protein>
<dbReference type="EMBL" id="JAIWYP010000008">
    <property type="protein sequence ID" value="KAH3785466.1"/>
    <property type="molecule type" value="Genomic_DNA"/>
</dbReference>
<sequence length="57" mass="6510">MVSWAWKKKVGNRESAVTVVMGMEECCSRERALPMVSWAWKKKVCMRESAVTVVMGM</sequence>
<keyword evidence="2" id="KW-1185">Reference proteome</keyword>
<gene>
    <name evidence="1" type="ORF">DPMN_163556</name>
</gene>